<dbReference type="InterPro" id="IPR036244">
    <property type="entry name" value="TipA-like_antibiotic-bd"/>
</dbReference>
<dbReference type="AlphaFoldDB" id="A0A1H3Q7M6"/>
<evidence type="ECO:0000256" key="3">
    <source>
        <dbReference type="ARBA" id="ARBA00023159"/>
    </source>
</evidence>
<proteinExistence type="predicted"/>
<dbReference type="GO" id="GO:0003677">
    <property type="term" value="F:DNA binding"/>
    <property type="evidence" value="ECO:0007669"/>
    <property type="project" value="UniProtKB-KW"/>
</dbReference>
<dbReference type="PANTHER" id="PTHR30204:SF90">
    <property type="entry name" value="HTH-TYPE TRANSCRIPTIONAL ACTIVATOR MTA"/>
    <property type="match status" value="1"/>
</dbReference>
<dbReference type="STRING" id="1503961.SAMN05421736_10649"/>
<dbReference type="SUPFAM" id="SSF89082">
    <property type="entry name" value="Antibiotic binding domain of TipA-like multidrug resistance regulators"/>
    <property type="match status" value="1"/>
</dbReference>
<dbReference type="InterPro" id="IPR012925">
    <property type="entry name" value="TipAS_dom"/>
</dbReference>
<keyword evidence="8" id="KW-1185">Reference proteome</keyword>
<sequence>MMRVKEVAELTGVSVRTLHHYDEIGLLCPDKTTSSGYRLYSHENLEDLQQILFFKELDFPLKKIKEIMGNPAFDREEALKRHRQMLETKRRQIDEMLATIDRTLRYWKGEIEMTDKEKFSGFDFSAGNPYEQEARERWGDQAVDEANRNINGKEQELSDEMNRIYRMLAELRHQPAESEEAQGAIKEWYDFLNTIATYSLDAFEQLGEMYVADKRFTKNIDQFGEGLAVFMRDAMKAYAEKHR</sequence>
<keyword evidence="5" id="KW-0175">Coiled coil</keyword>
<dbReference type="EMBL" id="FNPI01000006">
    <property type="protein sequence ID" value="SDZ09366.1"/>
    <property type="molecule type" value="Genomic_DNA"/>
</dbReference>
<keyword evidence="3" id="KW-0010">Activator</keyword>
<dbReference type="InterPro" id="IPR009061">
    <property type="entry name" value="DNA-bd_dom_put_sf"/>
</dbReference>
<evidence type="ECO:0000256" key="5">
    <source>
        <dbReference type="SAM" id="Coils"/>
    </source>
</evidence>
<dbReference type="GO" id="GO:0003700">
    <property type="term" value="F:DNA-binding transcription factor activity"/>
    <property type="evidence" value="ECO:0007669"/>
    <property type="project" value="InterPro"/>
</dbReference>
<feature type="domain" description="HTH merR-type" evidence="6">
    <location>
        <begin position="1"/>
        <end position="70"/>
    </location>
</feature>
<dbReference type="SMART" id="SM00422">
    <property type="entry name" value="HTH_MERR"/>
    <property type="match status" value="1"/>
</dbReference>
<dbReference type="Proteomes" id="UP000198935">
    <property type="component" value="Unassembled WGS sequence"/>
</dbReference>
<dbReference type="Gene3D" id="1.10.1660.10">
    <property type="match status" value="1"/>
</dbReference>
<dbReference type="CDD" id="cd01106">
    <property type="entry name" value="HTH_TipAL-Mta"/>
    <property type="match status" value="1"/>
</dbReference>
<name>A0A1H3Q7M6_9BACI</name>
<gene>
    <name evidence="7" type="ORF">SAMN05421736_10649</name>
</gene>
<dbReference type="InterPro" id="IPR047057">
    <property type="entry name" value="MerR_fam"/>
</dbReference>
<keyword evidence="2 7" id="KW-0238">DNA-binding</keyword>
<accession>A0A1H3Q7M6</accession>
<reference evidence="8" key="1">
    <citation type="submission" date="2016-10" db="EMBL/GenBank/DDBJ databases">
        <authorList>
            <person name="Varghese N."/>
            <person name="Submissions S."/>
        </authorList>
    </citation>
    <scope>NUCLEOTIDE SEQUENCE [LARGE SCALE GENOMIC DNA]</scope>
    <source>
        <strain evidence="8">SP</strain>
    </source>
</reference>
<keyword evidence="1" id="KW-0805">Transcription regulation</keyword>
<evidence type="ECO:0000259" key="6">
    <source>
        <dbReference type="PROSITE" id="PS50937"/>
    </source>
</evidence>
<dbReference type="Pfam" id="PF13411">
    <property type="entry name" value="MerR_1"/>
    <property type="match status" value="1"/>
</dbReference>
<evidence type="ECO:0000256" key="1">
    <source>
        <dbReference type="ARBA" id="ARBA00023015"/>
    </source>
</evidence>
<dbReference type="Pfam" id="PF07739">
    <property type="entry name" value="TipAS"/>
    <property type="match status" value="1"/>
</dbReference>
<evidence type="ECO:0000313" key="8">
    <source>
        <dbReference type="Proteomes" id="UP000198935"/>
    </source>
</evidence>
<keyword evidence="4" id="KW-0804">Transcription</keyword>
<dbReference type="PROSITE" id="PS50937">
    <property type="entry name" value="HTH_MERR_2"/>
    <property type="match status" value="1"/>
</dbReference>
<dbReference type="SUPFAM" id="SSF46955">
    <property type="entry name" value="Putative DNA-binding domain"/>
    <property type="match status" value="1"/>
</dbReference>
<dbReference type="PANTHER" id="PTHR30204">
    <property type="entry name" value="REDOX-CYCLING DRUG-SENSING TRANSCRIPTIONAL ACTIVATOR SOXR"/>
    <property type="match status" value="1"/>
</dbReference>
<dbReference type="InterPro" id="IPR000551">
    <property type="entry name" value="MerR-type_HTH_dom"/>
</dbReference>
<feature type="coiled-coil region" evidence="5">
    <location>
        <begin position="143"/>
        <end position="174"/>
    </location>
</feature>
<dbReference type="Gene3D" id="1.10.490.50">
    <property type="entry name" value="Antibiotic binding domain of TipA-like multidrug resistance regulators"/>
    <property type="match status" value="1"/>
</dbReference>
<evidence type="ECO:0000256" key="2">
    <source>
        <dbReference type="ARBA" id="ARBA00023125"/>
    </source>
</evidence>
<protein>
    <submittedName>
        <fullName evidence="7">DNA-binding transcriptional regulator, MerR family</fullName>
    </submittedName>
</protein>
<evidence type="ECO:0000313" key="7">
    <source>
        <dbReference type="EMBL" id="SDZ09366.1"/>
    </source>
</evidence>
<organism evidence="7 8">
    <name type="scientific">Evansella caseinilytica</name>
    <dbReference type="NCBI Taxonomy" id="1503961"/>
    <lineage>
        <taxon>Bacteria</taxon>
        <taxon>Bacillati</taxon>
        <taxon>Bacillota</taxon>
        <taxon>Bacilli</taxon>
        <taxon>Bacillales</taxon>
        <taxon>Bacillaceae</taxon>
        <taxon>Evansella</taxon>
    </lineage>
</organism>
<evidence type="ECO:0000256" key="4">
    <source>
        <dbReference type="ARBA" id="ARBA00023163"/>
    </source>
</evidence>